<dbReference type="InterPro" id="IPR035069">
    <property type="entry name" value="TTHA1013/TTHA0281-like"/>
</dbReference>
<dbReference type="Gene3D" id="1.10.1220.10">
    <property type="entry name" value="Met repressor-like"/>
    <property type="match status" value="1"/>
</dbReference>
<name>A0A858BZ80_9FIRM</name>
<proteinExistence type="predicted"/>
<gene>
    <name evidence="1" type="ORF">Ami103574_10720</name>
</gene>
<organism evidence="1 2">
    <name type="scientific">Aminipila butyrica</name>
    <dbReference type="NCBI Taxonomy" id="433296"/>
    <lineage>
        <taxon>Bacteria</taxon>
        <taxon>Bacillati</taxon>
        <taxon>Bacillota</taxon>
        <taxon>Clostridia</taxon>
        <taxon>Peptostreptococcales</taxon>
        <taxon>Anaerovoracaceae</taxon>
        <taxon>Aminipila</taxon>
    </lineage>
</organism>
<dbReference type="GO" id="GO:0006355">
    <property type="term" value="P:regulation of DNA-templated transcription"/>
    <property type="evidence" value="ECO:0007669"/>
    <property type="project" value="InterPro"/>
</dbReference>
<reference evidence="1 2" key="1">
    <citation type="submission" date="2020-02" db="EMBL/GenBank/DDBJ databases">
        <authorList>
            <person name="Kim Y.B."/>
            <person name="Roh S.W."/>
        </authorList>
    </citation>
    <scope>NUCLEOTIDE SEQUENCE [LARGE SCALE GENOMIC DNA]</scope>
    <source>
        <strain evidence="1 2">DSM 103574</strain>
    </source>
</reference>
<dbReference type="KEGG" id="abut:Ami103574_10720"/>
<dbReference type="Pfam" id="PF05534">
    <property type="entry name" value="HicB"/>
    <property type="match status" value="1"/>
</dbReference>
<dbReference type="InterPro" id="IPR013321">
    <property type="entry name" value="Arc_rbn_hlx_hlx"/>
</dbReference>
<accession>A0A858BZ80</accession>
<dbReference type="AlphaFoldDB" id="A0A858BZ80"/>
<sequence length="155" mass="17873">MMGYKGYHATIDYDAEDKIFVGKVFGITDSLNFHGTTVDELEEMFHQSIENYLDICSQCGKEPDKEFKGSFNVRVSPELHKKIAIMAAEQKITLNQYVAQALEKSFENLAVKETIIYMPQSNRTVSWENDDFMDLGAYIDSGTFNRKEKNFYVEH</sequence>
<keyword evidence="2" id="KW-1185">Reference proteome</keyword>
<protein>
    <submittedName>
        <fullName evidence="1">Type II toxin-antitoxin system HicB family antitoxin</fullName>
    </submittedName>
</protein>
<dbReference type="EMBL" id="CP048649">
    <property type="protein sequence ID" value="QIB70752.1"/>
    <property type="molecule type" value="Genomic_DNA"/>
</dbReference>
<dbReference type="InterPro" id="IPR008651">
    <property type="entry name" value="Uncharacterised_HicB"/>
</dbReference>
<dbReference type="SUPFAM" id="SSF143100">
    <property type="entry name" value="TTHA1013/TTHA0281-like"/>
    <property type="match status" value="1"/>
</dbReference>
<evidence type="ECO:0000313" key="2">
    <source>
        <dbReference type="Proteomes" id="UP000466848"/>
    </source>
</evidence>
<dbReference type="SUPFAM" id="SSF47598">
    <property type="entry name" value="Ribbon-helix-helix"/>
    <property type="match status" value="1"/>
</dbReference>
<evidence type="ECO:0000313" key="1">
    <source>
        <dbReference type="EMBL" id="QIB70752.1"/>
    </source>
</evidence>
<dbReference type="InterPro" id="IPR010985">
    <property type="entry name" value="Ribbon_hlx_hlx"/>
</dbReference>
<dbReference type="Proteomes" id="UP000466848">
    <property type="component" value="Chromosome"/>
</dbReference>